<evidence type="ECO:0000313" key="4">
    <source>
        <dbReference type="Proteomes" id="UP000634136"/>
    </source>
</evidence>
<keyword evidence="1" id="KW-0677">Repeat</keyword>
<protein>
    <submittedName>
        <fullName evidence="3">Pentatricopeptide repeat-containing protein</fullName>
    </submittedName>
</protein>
<organism evidence="3 4">
    <name type="scientific">Senna tora</name>
    <dbReference type="NCBI Taxonomy" id="362788"/>
    <lineage>
        <taxon>Eukaryota</taxon>
        <taxon>Viridiplantae</taxon>
        <taxon>Streptophyta</taxon>
        <taxon>Embryophyta</taxon>
        <taxon>Tracheophyta</taxon>
        <taxon>Spermatophyta</taxon>
        <taxon>Magnoliopsida</taxon>
        <taxon>eudicotyledons</taxon>
        <taxon>Gunneridae</taxon>
        <taxon>Pentapetalae</taxon>
        <taxon>rosids</taxon>
        <taxon>fabids</taxon>
        <taxon>Fabales</taxon>
        <taxon>Fabaceae</taxon>
        <taxon>Caesalpinioideae</taxon>
        <taxon>Cassia clade</taxon>
        <taxon>Senna</taxon>
    </lineage>
</organism>
<dbReference type="PROSITE" id="PS51375">
    <property type="entry name" value="PPR"/>
    <property type="match status" value="3"/>
</dbReference>
<dbReference type="Pfam" id="PF20431">
    <property type="entry name" value="E_motif"/>
    <property type="match status" value="1"/>
</dbReference>
<comment type="caution">
    <text evidence="3">The sequence shown here is derived from an EMBL/GenBank/DDBJ whole genome shotgun (WGS) entry which is preliminary data.</text>
</comment>
<dbReference type="Proteomes" id="UP000634136">
    <property type="component" value="Unassembled WGS sequence"/>
</dbReference>
<dbReference type="Pfam" id="PF01535">
    <property type="entry name" value="PPR"/>
    <property type="match status" value="2"/>
</dbReference>
<gene>
    <name evidence="3" type="ORF">G2W53_044112</name>
</gene>
<sequence>MPEKNTVSWNTMITGYSRSGDIQKARSVFEEMPHRDVASWSAMIAAYTNYASYNEQAISLFRRMVFDGGVKPDEITASSVLSGCAHLGSLGLLAGKSIHGYIVKNGWDLSVELGTTLVNMYAKCGFLKFASQVFELMQERNVMSWTSLICGLAQHGYSEEALAIFEKMQIEGVKPNELAFTGVLSACVHTGLVTEGRRYFKMIERYGIEPRIQHYGCMVDLLGKAGKLEEAYEIIKTMKLEPNIVVWGSFLSACKEHRQFEMAERVIEKVLRMVKPEKNGGVYTLISDLYVLGDKWEEAEKLRKLMISENVRKVRGSSFVRSGL</sequence>
<name>A0A834SKE0_9FABA</name>
<feature type="repeat" description="PPR" evidence="2">
    <location>
        <begin position="141"/>
        <end position="175"/>
    </location>
</feature>
<dbReference type="GO" id="GO:0009451">
    <property type="term" value="P:RNA modification"/>
    <property type="evidence" value="ECO:0007669"/>
    <property type="project" value="InterPro"/>
</dbReference>
<proteinExistence type="predicted"/>
<dbReference type="InterPro" id="IPR046848">
    <property type="entry name" value="E_motif"/>
</dbReference>
<dbReference type="PANTHER" id="PTHR47926:SF452">
    <property type="entry name" value="PENTATRICOPEPTIDE REPEAT-CONTAINING PROTEIN"/>
    <property type="match status" value="1"/>
</dbReference>
<feature type="repeat" description="PPR" evidence="2">
    <location>
        <begin position="5"/>
        <end position="39"/>
    </location>
</feature>
<dbReference type="Gene3D" id="1.25.40.10">
    <property type="entry name" value="Tetratricopeptide repeat domain"/>
    <property type="match status" value="3"/>
</dbReference>
<dbReference type="InterPro" id="IPR011990">
    <property type="entry name" value="TPR-like_helical_dom_sf"/>
</dbReference>
<evidence type="ECO:0000313" key="3">
    <source>
        <dbReference type="EMBL" id="KAF7805001.1"/>
    </source>
</evidence>
<dbReference type="EMBL" id="JAAIUW010000013">
    <property type="protein sequence ID" value="KAF7805001.1"/>
    <property type="molecule type" value="Genomic_DNA"/>
</dbReference>
<dbReference type="InterPro" id="IPR046960">
    <property type="entry name" value="PPR_At4g14850-like_plant"/>
</dbReference>
<dbReference type="AlphaFoldDB" id="A0A834SKE0"/>
<evidence type="ECO:0000256" key="1">
    <source>
        <dbReference type="ARBA" id="ARBA00022737"/>
    </source>
</evidence>
<dbReference type="FunFam" id="1.25.40.10:FF:000790">
    <property type="entry name" value="Pentatricopeptide repeat-containing protein"/>
    <property type="match status" value="1"/>
</dbReference>
<keyword evidence="4" id="KW-1185">Reference proteome</keyword>
<evidence type="ECO:0000256" key="2">
    <source>
        <dbReference type="PROSITE-ProRule" id="PRU00708"/>
    </source>
</evidence>
<dbReference type="Pfam" id="PF13041">
    <property type="entry name" value="PPR_2"/>
    <property type="match status" value="1"/>
</dbReference>
<feature type="repeat" description="PPR" evidence="2">
    <location>
        <begin position="176"/>
        <end position="210"/>
    </location>
</feature>
<dbReference type="OrthoDB" id="185373at2759"/>
<dbReference type="PANTHER" id="PTHR47926">
    <property type="entry name" value="PENTATRICOPEPTIDE REPEAT-CONTAINING PROTEIN"/>
    <property type="match status" value="1"/>
</dbReference>
<dbReference type="InterPro" id="IPR002885">
    <property type="entry name" value="PPR_rpt"/>
</dbReference>
<reference evidence="3" key="1">
    <citation type="submission" date="2020-09" db="EMBL/GenBank/DDBJ databases">
        <title>Genome-Enabled Discovery of Anthraquinone Biosynthesis in Senna tora.</title>
        <authorList>
            <person name="Kang S.-H."/>
            <person name="Pandey R.P."/>
            <person name="Lee C.-M."/>
            <person name="Sim J.-S."/>
            <person name="Jeong J.-T."/>
            <person name="Choi B.-S."/>
            <person name="Jung M."/>
            <person name="Ginzburg D."/>
            <person name="Zhao K."/>
            <person name="Won S.Y."/>
            <person name="Oh T.-J."/>
            <person name="Yu Y."/>
            <person name="Kim N.-H."/>
            <person name="Lee O.R."/>
            <person name="Lee T.-H."/>
            <person name="Bashyal P."/>
            <person name="Kim T.-S."/>
            <person name="Lee W.-H."/>
            <person name="Kawkins C."/>
            <person name="Kim C.-K."/>
            <person name="Kim J.S."/>
            <person name="Ahn B.O."/>
            <person name="Rhee S.Y."/>
            <person name="Sohng J.K."/>
        </authorList>
    </citation>
    <scope>NUCLEOTIDE SEQUENCE</scope>
    <source>
        <tissue evidence="3">Leaf</tissue>
    </source>
</reference>
<dbReference type="NCBIfam" id="TIGR00756">
    <property type="entry name" value="PPR"/>
    <property type="match status" value="4"/>
</dbReference>
<dbReference type="GO" id="GO:0003723">
    <property type="term" value="F:RNA binding"/>
    <property type="evidence" value="ECO:0007669"/>
    <property type="project" value="InterPro"/>
</dbReference>
<accession>A0A834SKE0</accession>